<proteinExistence type="predicted"/>
<accession>A0ABT8TPK3</accession>
<evidence type="ECO:0008006" key="4">
    <source>
        <dbReference type="Google" id="ProtNLM"/>
    </source>
</evidence>
<feature type="region of interest" description="Disordered" evidence="1">
    <location>
        <begin position="121"/>
        <end position="144"/>
    </location>
</feature>
<dbReference type="Proteomes" id="UP001168363">
    <property type="component" value="Unassembled WGS sequence"/>
</dbReference>
<evidence type="ECO:0000313" key="2">
    <source>
        <dbReference type="EMBL" id="MDO3395877.1"/>
    </source>
</evidence>
<comment type="caution">
    <text evidence="2">The sequence shown here is derived from an EMBL/GenBank/DDBJ whole genome shotgun (WGS) entry which is preliminary data.</text>
</comment>
<organism evidence="2 3">
    <name type="scientific">Nocardioides cremeus</name>
    <dbReference type="NCBI Taxonomy" id="3058044"/>
    <lineage>
        <taxon>Bacteria</taxon>
        <taxon>Bacillati</taxon>
        <taxon>Actinomycetota</taxon>
        <taxon>Actinomycetes</taxon>
        <taxon>Propionibacteriales</taxon>
        <taxon>Nocardioidaceae</taxon>
        <taxon>Nocardioides</taxon>
    </lineage>
</organism>
<reference evidence="2" key="1">
    <citation type="submission" date="2023-06" db="EMBL/GenBank/DDBJ databases">
        <title>Genome sequence of Nocardioides sp. SOB44.</title>
        <authorList>
            <person name="Zhang G."/>
        </authorList>
    </citation>
    <scope>NUCLEOTIDE SEQUENCE</scope>
    <source>
        <strain evidence="2">SOB44</strain>
    </source>
</reference>
<dbReference type="EMBL" id="JAULSC010000007">
    <property type="protein sequence ID" value="MDO3395877.1"/>
    <property type="molecule type" value="Genomic_DNA"/>
</dbReference>
<protein>
    <recommendedName>
        <fullName evidence="4">Transposase</fullName>
    </recommendedName>
</protein>
<dbReference type="RefSeq" id="WP_302707502.1">
    <property type="nucleotide sequence ID" value="NZ_JAULSC010000007.1"/>
</dbReference>
<gene>
    <name evidence="2" type="ORF">QWJ41_09130</name>
</gene>
<name>A0ABT8TPK3_9ACTN</name>
<keyword evidence="3" id="KW-1185">Reference proteome</keyword>
<evidence type="ECO:0000313" key="3">
    <source>
        <dbReference type="Proteomes" id="UP001168363"/>
    </source>
</evidence>
<evidence type="ECO:0000256" key="1">
    <source>
        <dbReference type="SAM" id="MobiDB-lite"/>
    </source>
</evidence>
<sequence length="144" mass="16099">MPIEGVYSTEEQRALVYEYLQVPHGGKAAFLEAHGLKVDRFRRWRMQVLADTLEHGLVPRSGGLVSVDEARLLKRLLEENAALREQLAARDVAHEQEVAERDEELARQRRAVDALGKAIEILHPSGDSKSSESDPPAARPPTQE</sequence>